<feature type="region of interest" description="Disordered" evidence="1">
    <location>
        <begin position="799"/>
        <end position="903"/>
    </location>
</feature>
<feature type="compositionally biased region" description="Polar residues" evidence="1">
    <location>
        <begin position="146"/>
        <end position="156"/>
    </location>
</feature>
<name>A0ABR3GV02_9PEZI</name>
<feature type="compositionally biased region" description="Low complexity" evidence="1">
    <location>
        <begin position="613"/>
        <end position="623"/>
    </location>
</feature>
<feature type="compositionally biased region" description="Pro residues" evidence="1">
    <location>
        <begin position="597"/>
        <end position="612"/>
    </location>
</feature>
<keyword evidence="3" id="KW-1185">Reference proteome</keyword>
<evidence type="ECO:0000313" key="3">
    <source>
        <dbReference type="Proteomes" id="UP001447188"/>
    </source>
</evidence>
<feature type="region of interest" description="Disordered" evidence="1">
    <location>
        <begin position="132"/>
        <end position="173"/>
    </location>
</feature>
<reference evidence="2 3" key="1">
    <citation type="submission" date="2024-02" db="EMBL/GenBank/DDBJ databases">
        <title>Discinaceae phylogenomics.</title>
        <authorList>
            <person name="Dirks A.C."/>
            <person name="James T.Y."/>
        </authorList>
    </citation>
    <scope>NUCLEOTIDE SEQUENCE [LARGE SCALE GENOMIC DNA]</scope>
    <source>
        <strain evidence="2 3">ACD0624</strain>
    </source>
</reference>
<feature type="compositionally biased region" description="Polar residues" evidence="1">
    <location>
        <begin position="315"/>
        <end position="331"/>
    </location>
</feature>
<feature type="compositionally biased region" description="Pro residues" evidence="1">
    <location>
        <begin position="679"/>
        <end position="690"/>
    </location>
</feature>
<feature type="region of interest" description="Disordered" evidence="1">
    <location>
        <begin position="306"/>
        <end position="463"/>
    </location>
</feature>
<comment type="caution">
    <text evidence="2">The sequence shown here is derived from an EMBL/GenBank/DDBJ whole genome shotgun (WGS) entry which is preliminary data.</text>
</comment>
<feature type="compositionally biased region" description="Basic and acidic residues" evidence="1">
    <location>
        <begin position="871"/>
        <end position="886"/>
    </location>
</feature>
<feature type="compositionally biased region" description="Pro residues" evidence="1">
    <location>
        <begin position="1"/>
        <end position="11"/>
    </location>
</feature>
<feature type="compositionally biased region" description="Acidic residues" evidence="1">
    <location>
        <begin position="267"/>
        <end position="281"/>
    </location>
</feature>
<dbReference type="Proteomes" id="UP001447188">
    <property type="component" value="Unassembled WGS sequence"/>
</dbReference>
<feature type="region of interest" description="Disordered" evidence="1">
    <location>
        <begin position="1"/>
        <end position="117"/>
    </location>
</feature>
<feature type="compositionally biased region" description="Low complexity" evidence="1">
    <location>
        <begin position="108"/>
        <end position="117"/>
    </location>
</feature>
<accession>A0ABR3GV02</accession>
<feature type="compositionally biased region" description="Polar residues" evidence="1">
    <location>
        <begin position="576"/>
        <end position="594"/>
    </location>
</feature>
<feature type="compositionally biased region" description="Basic and acidic residues" evidence="1">
    <location>
        <begin position="757"/>
        <end position="766"/>
    </location>
</feature>
<feature type="region of interest" description="Disordered" evidence="1">
    <location>
        <begin position="486"/>
        <end position="695"/>
    </location>
</feature>
<feature type="compositionally biased region" description="Polar residues" evidence="1">
    <location>
        <begin position="809"/>
        <end position="825"/>
    </location>
</feature>
<feature type="compositionally biased region" description="Polar residues" evidence="1">
    <location>
        <begin position="424"/>
        <end position="436"/>
    </location>
</feature>
<feature type="compositionally biased region" description="Low complexity" evidence="1">
    <location>
        <begin position="20"/>
        <end position="30"/>
    </location>
</feature>
<feature type="compositionally biased region" description="Basic and acidic residues" evidence="1">
    <location>
        <begin position="447"/>
        <end position="462"/>
    </location>
</feature>
<feature type="region of interest" description="Disordered" evidence="1">
    <location>
        <begin position="205"/>
        <end position="292"/>
    </location>
</feature>
<proteinExistence type="predicted"/>
<dbReference type="Pfam" id="PF11489">
    <property type="entry name" value="Aim21"/>
    <property type="match status" value="1"/>
</dbReference>
<feature type="compositionally biased region" description="Basic residues" evidence="1">
    <location>
        <begin position="743"/>
        <end position="752"/>
    </location>
</feature>
<evidence type="ECO:0000313" key="2">
    <source>
        <dbReference type="EMBL" id="KAL0639763.1"/>
    </source>
</evidence>
<evidence type="ECO:0008006" key="4">
    <source>
        <dbReference type="Google" id="ProtNLM"/>
    </source>
</evidence>
<sequence>MTSPPSIPPRPSRTKDEVESPSTATAEAAPVVPPRPRRSKSPVPGEAPSESVSAEQPIEPVVATISPSVELRAPQARVPFRPPVRKNTGIPQIGSRVPMNPNAGDVQAPPAAATPAAKKVHVYREEWEMDEGAYGRKGTPRVKPYTRSSNDLNQSVAHALSAPETSTPVPDEEIGYLASERFARVISPEHSASLTEDEEASLYGIINDSSIPGEETEKGTIHLDPPTYYQHMHNHHPNRAQSSRPGTRPGTRPSTRPASPTKRYGAEEEEEEEDDGDGYDTETEHEHPILAADEVLKRAGSSIMFPAVSPPLSAWRSTSTANNTRPATPSKFNIDDEDADVEPVRLSGGGLESRESLILSSLEFGERPEPLFPDSDPEDEPAGTKTPADNKFYEKPKRPLMPESVGSSSGHRFPSKDVWEEASGFSQLETTVSTRAPSVAENSDEDHETRGEEVQKRSDGKSAAEVAYIHGQPNEHYVPGDEVEFERKQKGSLGKPAHYQHQVNSSGRDDGLDRLLKKGNPSDDPEKLGAARTKTKRFPSKDIWEDVPPSLELSASIGEENAADVSAVETEEHATISGSTDPAETETEQNLTTSPPIEEPAPPAKTPKPETPARPVVPSSRPPIKSRHHTDPSVPVAEKKLPPNLPGRPKPKVPLNRPTRPSSTATTAATARFPSTEVRPPPVGQRPSVPPRTSGKIAAMKAGFLTDLDNRLKFGPQASKKEEEKVGKVEEKEKVVLEDVRKGRAKGPRRKLPTTTEKTEKVEEKTQTMSVGVWAVWSVGDAGSVNVLGGSEVVEVKEENNKKQALIPATSTPPEISGTGSQTEPAVSKDDRKDTPPAITSAAEEKKEKGEIPALVPAEEHPEDAIPTGVEKVDKLPVTERVKDADEVGAGEVATEGDVMVEV</sequence>
<protein>
    <recommendedName>
        <fullName evidence="4">Altered inheritance of mitochondria protein 21</fullName>
    </recommendedName>
</protein>
<feature type="compositionally biased region" description="Basic and acidic residues" evidence="1">
    <location>
        <begin position="507"/>
        <end position="529"/>
    </location>
</feature>
<feature type="compositionally biased region" description="Low complexity" evidence="1">
    <location>
        <begin position="657"/>
        <end position="678"/>
    </location>
</feature>
<organism evidence="2 3">
    <name type="scientific">Discina gigas</name>
    <dbReference type="NCBI Taxonomy" id="1032678"/>
    <lineage>
        <taxon>Eukaryota</taxon>
        <taxon>Fungi</taxon>
        <taxon>Dikarya</taxon>
        <taxon>Ascomycota</taxon>
        <taxon>Pezizomycotina</taxon>
        <taxon>Pezizomycetes</taxon>
        <taxon>Pezizales</taxon>
        <taxon>Discinaceae</taxon>
        <taxon>Discina</taxon>
    </lineage>
</organism>
<dbReference type="InterPro" id="IPR021582">
    <property type="entry name" value="Aim21"/>
</dbReference>
<gene>
    <name evidence="2" type="ORF">Q9L58_001078</name>
</gene>
<feature type="region of interest" description="Disordered" evidence="1">
    <location>
        <begin position="740"/>
        <end position="767"/>
    </location>
</feature>
<dbReference type="EMBL" id="JBBBZM010000008">
    <property type="protein sequence ID" value="KAL0639763.1"/>
    <property type="molecule type" value="Genomic_DNA"/>
</dbReference>
<evidence type="ECO:0000256" key="1">
    <source>
        <dbReference type="SAM" id="MobiDB-lite"/>
    </source>
</evidence>